<feature type="domain" description="HTH CENPB-type" evidence="5">
    <location>
        <begin position="70"/>
        <end position="149"/>
    </location>
</feature>
<dbReference type="PROSITE" id="PS51253">
    <property type="entry name" value="HTH_CENPB"/>
    <property type="match status" value="1"/>
</dbReference>
<gene>
    <name evidence="6" type="ORF">M514_26664</name>
</gene>
<name>A0A085MVD1_9BILA</name>
<dbReference type="AlphaFoldDB" id="A0A085MVD1"/>
<dbReference type="GO" id="GO:0005634">
    <property type="term" value="C:nucleus"/>
    <property type="evidence" value="ECO:0007669"/>
    <property type="project" value="UniProtKB-SubCell"/>
</dbReference>
<evidence type="ECO:0000256" key="1">
    <source>
        <dbReference type="ARBA" id="ARBA00004123"/>
    </source>
</evidence>
<organism evidence="6">
    <name type="scientific">Trichuris suis</name>
    <name type="common">pig whipworm</name>
    <dbReference type="NCBI Taxonomy" id="68888"/>
    <lineage>
        <taxon>Eukaryota</taxon>
        <taxon>Metazoa</taxon>
        <taxon>Ecdysozoa</taxon>
        <taxon>Nematoda</taxon>
        <taxon>Enoplea</taxon>
        <taxon>Dorylaimia</taxon>
        <taxon>Trichinellida</taxon>
        <taxon>Trichuridae</taxon>
        <taxon>Trichuris</taxon>
    </lineage>
</organism>
<dbReference type="Pfam" id="PF03221">
    <property type="entry name" value="HTH_Tnp_Tc5"/>
    <property type="match status" value="1"/>
</dbReference>
<dbReference type="InterPro" id="IPR050863">
    <property type="entry name" value="CenT-Element_Derived"/>
</dbReference>
<dbReference type="InterPro" id="IPR004875">
    <property type="entry name" value="DDE_SF_endonuclease_dom"/>
</dbReference>
<keyword evidence="3" id="KW-0539">Nucleus</keyword>
<dbReference type="InterPro" id="IPR007889">
    <property type="entry name" value="HTH_Psq"/>
</dbReference>
<dbReference type="SUPFAM" id="SSF46689">
    <property type="entry name" value="Homeodomain-like"/>
    <property type="match status" value="2"/>
</dbReference>
<feature type="non-terminal residue" evidence="6">
    <location>
        <position position="593"/>
    </location>
</feature>
<evidence type="ECO:0000256" key="4">
    <source>
        <dbReference type="SAM" id="MobiDB-lite"/>
    </source>
</evidence>
<dbReference type="Gene3D" id="3.30.420.10">
    <property type="entry name" value="Ribonuclease H-like superfamily/Ribonuclease H"/>
    <property type="match status" value="1"/>
</dbReference>
<evidence type="ECO:0000313" key="6">
    <source>
        <dbReference type="EMBL" id="KFD61177.1"/>
    </source>
</evidence>
<dbReference type="PANTHER" id="PTHR19303:SF26">
    <property type="entry name" value="TIGGER TRANSPOSABLE ELEMENT-DERIVED PROTEIN 1"/>
    <property type="match status" value="1"/>
</dbReference>
<keyword evidence="2" id="KW-0238">DNA-binding</keyword>
<dbReference type="EMBL" id="KL367633">
    <property type="protein sequence ID" value="KFD61177.1"/>
    <property type="molecule type" value="Genomic_DNA"/>
</dbReference>
<dbReference type="Gene3D" id="1.10.10.60">
    <property type="entry name" value="Homeodomain-like"/>
    <property type="match status" value="2"/>
</dbReference>
<evidence type="ECO:0000256" key="3">
    <source>
        <dbReference type="ARBA" id="ARBA00023242"/>
    </source>
</evidence>
<dbReference type="PANTHER" id="PTHR19303">
    <property type="entry name" value="TRANSPOSON"/>
    <property type="match status" value="1"/>
</dbReference>
<reference evidence="6" key="1">
    <citation type="journal article" date="2014" name="Nat. Genet.">
        <title>Genome and transcriptome of the porcine whipworm Trichuris suis.</title>
        <authorList>
            <person name="Jex A.R."/>
            <person name="Nejsum P."/>
            <person name="Schwarz E.M."/>
            <person name="Hu L."/>
            <person name="Young N.D."/>
            <person name="Hall R.S."/>
            <person name="Korhonen P.K."/>
            <person name="Liao S."/>
            <person name="Thamsborg S."/>
            <person name="Xia J."/>
            <person name="Xu P."/>
            <person name="Wang S."/>
            <person name="Scheerlinck J.P."/>
            <person name="Hofmann A."/>
            <person name="Sternberg P.W."/>
            <person name="Wang J."/>
            <person name="Gasser R.B."/>
        </authorList>
    </citation>
    <scope>NUCLEOTIDE SEQUENCE [LARGE SCALE GENOMIC DNA]</scope>
    <source>
        <strain evidence="6">DCEP-RM93F</strain>
    </source>
</reference>
<evidence type="ECO:0000259" key="5">
    <source>
        <dbReference type="PROSITE" id="PS51253"/>
    </source>
</evidence>
<evidence type="ECO:0000256" key="2">
    <source>
        <dbReference type="ARBA" id="ARBA00023125"/>
    </source>
</evidence>
<feature type="region of interest" description="Disordered" evidence="4">
    <location>
        <begin position="562"/>
        <end position="593"/>
    </location>
</feature>
<comment type="subcellular location">
    <subcellularLocation>
        <location evidence="1">Nucleus</location>
    </subcellularLocation>
</comment>
<protein>
    <recommendedName>
        <fullName evidence="5">HTH CENPB-type domain-containing protein</fullName>
    </recommendedName>
</protein>
<dbReference type="Pfam" id="PF03184">
    <property type="entry name" value="DDE_1"/>
    <property type="match status" value="1"/>
</dbReference>
<proteinExistence type="predicted"/>
<dbReference type="Proteomes" id="UP000030758">
    <property type="component" value="Unassembled WGS sequence"/>
</dbReference>
<dbReference type="Pfam" id="PF04218">
    <property type="entry name" value="CENP-B_N"/>
    <property type="match status" value="1"/>
</dbReference>
<dbReference type="InterPro" id="IPR006600">
    <property type="entry name" value="HTH_CenpB_DNA-bd_dom"/>
</dbReference>
<dbReference type="GO" id="GO:0003677">
    <property type="term" value="F:DNA binding"/>
    <property type="evidence" value="ECO:0007669"/>
    <property type="project" value="UniProtKB-KW"/>
</dbReference>
<dbReference type="SMART" id="SM00674">
    <property type="entry name" value="CENPB"/>
    <property type="match status" value="1"/>
</dbReference>
<accession>A0A085MVD1</accession>
<sequence>MASSRPNEKKSRTSLSLEEKLHMIRLSESGMSNTEIGRRLGIVRQTVSQVIMSKEKFLKEVRNATPTNTKRIRQRCSLIADMEKILTVWIEDQTSRNIPLSQDIIQFKALALFNTMKAKRGQEASEEKFEASRGWFMRFKERSQLRNIRVKGEAASADAGAAAAYPSELGDIIDEGGYTSQQIFNIDETGLYWKKMPSRSFIAKEERSMPGFKVSKERLTLLLGANAAGDFKLKPMLIYRSENPRALKNYTKSTLPVLYRWNQAAWMTAHLFTSWFTDYFKPTVEAYCAENKIPFKILLTMDNAPCHPRAVAGMYKEINVVFLPANTSCLLQPMDQGVISTFKSYYLRNTLRMAITAIDKDTSERDGKNKLKDFWKGYSILDAIKNNCDSWEEISRGTLTGAWNALTPSLPHNWEGTEASLKEVTEDVISMARELELEVEQEDVTEMLQSHDKPLTDEELFLIDEQRRSFREVEHIRHTVDAHQAEMTTKDLQRYIELVDEAAAGFERIDPNFERSSTVSKMLSSSISCYKEIHRERKRRSLQQVSLLRYLSNLPQLSQSSSIRADDIEQPSTSKQGPVLRKLPRLLDSSDSE</sequence>
<dbReference type="InterPro" id="IPR009057">
    <property type="entry name" value="Homeodomain-like_sf"/>
</dbReference>
<dbReference type="InterPro" id="IPR036397">
    <property type="entry name" value="RNaseH_sf"/>
</dbReference>